<dbReference type="AlphaFoldDB" id="A0A413VXU2"/>
<dbReference type="GeneID" id="69502821"/>
<evidence type="ECO:0000313" key="6">
    <source>
        <dbReference type="Proteomes" id="UP000284379"/>
    </source>
</evidence>
<dbReference type="CDD" id="cd06976">
    <property type="entry name" value="cupin_MtlR-like_N"/>
    <property type="match status" value="1"/>
</dbReference>
<comment type="caution">
    <text evidence="5">The sequence shown here is derived from an EMBL/GenBank/DDBJ whole genome shotgun (WGS) entry which is preliminary data.</text>
</comment>
<dbReference type="InterPro" id="IPR009057">
    <property type="entry name" value="Homeodomain-like_sf"/>
</dbReference>
<keyword evidence="3" id="KW-0804">Transcription</keyword>
<evidence type="ECO:0000256" key="2">
    <source>
        <dbReference type="ARBA" id="ARBA00023125"/>
    </source>
</evidence>
<dbReference type="GO" id="GO:0043565">
    <property type="term" value="F:sequence-specific DNA binding"/>
    <property type="evidence" value="ECO:0007669"/>
    <property type="project" value="InterPro"/>
</dbReference>
<sequence>MKPLYQELPFSVENYINFYREDLPYFIVPWHYHPEIEIMCIEQGSGTRFVGDHIESYEVGDVCIIGPQLPHEWRNNKEFFGEETGLRSVCLCVYFRKELFEGVMINLPEFMHIRSLIERSRRGIKFTGTARERIADFIRNTFDSNGVVRVTNLITLLEMMANTDEYELLASVGFTQSVNSSDFERFNKIYQYLVKNFNQPIKLEDVAGLVGLTPTAFCRYFKERTKKTFVQYLNDMRIGHAKRLLIEGKMKISTVSMEVGFNNLSNFIEQFKKTVNMLPTEYQKQYGVKNKKAI</sequence>
<dbReference type="InterPro" id="IPR003313">
    <property type="entry name" value="AraC-bd"/>
</dbReference>
<dbReference type="InterPro" id="IPR011051">
    <property type="entry name" value="RmlC_Cupin_sf"/>
</dbReference>
<dbReference type="RefSeq" id="WP_002561484.1">
    <property type="nucleotide sequence ID" value="NZ_BMBN01000011.1"/>
</dbReference>
<gene>
    <name evidence="5" type="ORF">DW888_00740</name>
</gene>
<evidence type="ECO:0000256" key="3">
    <source>
        <dbReference type="ARBA" id="ARBA00023163"/>
    </source>
</evidence>
<name>A0A413VXU2_9BACE</name>
<dbReference type="Gene3D" id="2.60.120.10">
    <property type="entry name" value="Jelly Rolls"/>
    <property type="match status" value="1"/>
</dbReference>
<keyword evidence="2" id="KW-0238">DNA-binding</keyword>
<dbReference type="SUPFAM" id="SSF51182">
    <property type="entry name" value="RmlC-like cupins"/>
    <property type="match status" value="1"/>
</dbReference>
<dbReference type="GO" id="GO:0003700">
    <property type="term" value="F:DNA-binding transcription factor activity"/>
    <property type="evidence" value="ECO:0007669"/>
    <property type="project" value="InterPro"/>
</dbReference>
<evidence type="ECO:0000259" key="4">
    <source>
        <dbReference type="PROSITE" id="PS01124"/>
    </source>
</evidence>
<dbReference type="InterPro" id="IPR018062">
    <property type="entry name" value="HTH_AraC-typ_CS"/>
</dbReference>
<dbReference type="InterPro" id="IPR018060">
    <property type="entry name" value="HTH_AraC"/>
</dbReference>
<evidence type="ECO:0000256" key="1">
    <source>
        <dbReference type="ARBA" id="ARBA00023015"/>
    </source>
</evidence>
<protein>
    <submittedName>
        <fullName evidence="5">AraC family transcriptional regulator</fullName>
    </submittedName>
</protein>
<dbReference type="SMART" id="SM00342">
    <property type="entry name" value="HTH_ARAC"/>
    <property type="match status" value="1"/>
</dbReference>
<evidence type="ECO:0000313" key="5">
    <source>
        <dbReference type="EMBL" id="RHB38378.1"/>
    </source>
</evidence>
<dbReference type="EMBL" id="QSGO01000001">
    <property type="protein sequence ID" value="RHB38378.1"/>
    <property type="molecule type" value="Genomic_DNA"/>
</dbReference>
<reference evidence="5 6" key="1">
    <citation type="submission" date="2018-08" db="EMBL/GenBank/DDBJ databases">
        <title>A genome reference for cultivated species of the human gut microbiota.</title>
        <authorList>
            <person name="Zou Y."/>
            <person name="Xue W."/>
            <person name="Luo G."/>
        </authorList>
    </citation>
    <scope>NUCLEOTIDE SEQUENCE [LARGE SCALE GENOMIC DNA]</scope>
    <source>
        <strain evidence="5 6">AM40-30BH</strain>
    </source>
</reference>
<dbReference type="SUPFAM" id="SSF46689">
    <property type="entry name" value="Homeodomain-like"/>
    <property type="match status" value="2"/>
</dbReference>
<organism evidence="5 6">
    <name type="scientific">Bacteroides nordii</name>
    <dbReference type="NCBI Taxonomy" id="291645"/>
    <lineage>
        <taxon>Bacteria</taxon>
        <taxon>Pseudomonadati</taxon>
        <taxon>Bacteroidota</taxon>
        <taxon>Bacteroidia</taxon>
        <taxon>Bacteroidales</taxon>
        <taxon>Bacteroidaceae</taxon>
        <taxon>Bacteroides</taxon>
    </lineage>
</organism>
<dbReference type="PANTHER" id="PTHR43280">
    <property type="entry name" value="ARAC-FAMILY TRANSCRIPTIONAL REGULATOR"/>
    <property type="match status" value="1"/>
</dbReference>
<dbReference type="Pfam" id="PF02311">
    <property type="entry name" value="AraC_binding"/>
    <property type="match status" value="1"/>
</dbReference>
<dbReference type="Gene3D" id="1.10.10.60">
    <property type="entry name" value="Homeodomain-like"/>
    <property type="match status" value="2"/>
</dbReference>
<accession>A0A413VXU2</accession>
<dbReference type="PANTHER" id="PTHR43280:SF34">
    <property type="entry name" value="ARAC-FAMILY TRANSCRIPTIONAL REGULATOR"/>
    <property type="match status" value="1"/>
</dbReference>
<dbReference type="PROSITE" id="PS00041">
    <property type="entry name" value="HTH_ARAC_FAMILY_1"/>
    <property type="match status" value="1"/>
</dbReference>
<dbReference type="Proteomes" id="UP000284379">
    <property type="component" value="Unassembled WGS sequence"/>
</dbReference>
<feature type="domain" description="HTH araC/xylS-type" evidence="4">
    <location>
        <begin position="187"/>
        <end position="285"/>
    </location>
</feature>
<dbReference type="PROSITE" id="PS01124">
    <property type="entry name" value="HTH_ARAC_FAMILY_2"/>
    <property type="match status" value="1"/>
</dbReference>
<dbReference type="InterPro" id="IPR014710">
    <property type="entry name" value="RmlC-like_jellyroll"/>
</dbReference>
<proteinExistence type="predicted"/>
<keyword evidence="1" id="KW-0805">Transcription regulation</keyword>
<dbReference type="Pfam" id="PF12833">
    <property type="entry name" value="HTH_18"/>
    <property type="match status" value="1"/>
</dbReference>